<feature type="transmembrane region" description="Helical" evidence="1">
    <location>
        <begin position="152"/>
        <end position="175"/>
    </location>
</feature>
<sequence length="218" mass="22466">MQKARRRTDVVAGGQGMGRFFGGTGAAGPELELGGGGTFAPLPAPSWKGRVFGGLFFVLAAVCVGIAAYNIAHTAGLAGRPGTVTVERCWTEHGSGRNSDKTVCSGTFRPDDGTRAVPDAVVPRALRDGQKIAVQQTGRGYLPNGVGESARWIALFFFAWIVAALGIPFAATGIFPGKGQAAAVGTRIRGTRAARVLKYMLAGGAGGAAVSLYVTWVL</sequence>
<feature type="transmembrane region" description="Helical" evidence="1">
    <location>
        <begin position="196"/>
        <end position="216"/>
    </location>
</feature>
<keyword evidence="1" id="KW-0812">Transmembrane</keyword>
<name>A0ABQ2MF66_9ACTN</name>
<evidence type="ECO:0000313" key="2">
    <source>
        <dbReference type="EMBL" id="GGO51377.1"/>
    </source>
</evidence>
<reference evidence="3" key="1">
    <citation type="journal article" date="2019" name="Int. J. Syst. Evol. Microbiol.">
        <title>The Global Catalogue of Microorganisms (GCM) 10K type strain sequencing project: providing services to taxonomists for standard genome sequencing and annotation.</title>
        <authorList>
            <consortium name="The Broad Institute Genomics Platform"/>
            <consortium name="The Broad Institute Genome Sequencing Center for Infectious Disease"/>
            <person name="Wu L."/>
            <person name="Ma J."/>
        </authorList>
    </citation>
    <scope>NUCLEOTIDE SEQUENCE [LARGE SCALE GENOMIC DNA]</scope>
    <source>
        <strain evidence="3">CGMCC 4.7178</strain>
    </source>
</reference>
<evidence type="ECO:0000256" key="1">
    <source>
        <dbReference type="SAM" id="Phobius"/>
    </source>
</evidence>
<keyword evidence="3" id="KW-1185">Reference proteome</keyword>
<feature type="transmembrane region" description="Helical" evidence="1">
    <location>
        <begin position="51"/>
        <end position="72"/>
    </location>
</feature>
<keyword evidence="1" id="KW-0472">Membrane</keyword>
<dbReference type="Proteomes" id="UP000631535">
    <property type="component" value="Unassembled WGS sequence"/>
</dbReference>
<evidence type="ECO:0008006" key="4">
    <source>
        <dbReference type="Google" id="ProtNLM"/>
    </source>
</evidence>
<protein>
    <recommendedName>
        <fullName evidence="4">Integral membrane protein</fullName>
    </recommendedName>
</protein>
<keyword evidence="1" id="KW-1133">Transmembrane helix</keyword>
<evidence type="ECO:0000313" key="3">
    <source>
        <dbReference type="Proteomes" id="UP000631535"/>
    </source>
</evidence>
<organism evidence="2 3">
    <name type="scientific">Streptomyces daqingensis</name>
    <dbReference type="NCBI Taxonomy" id="1472640"/>
    <lineage>
        <taxon>Bacteria</taxon>
        <taxon>Bacillati</taxon>
        <taxon>Actinomycetota</taxon>
        <taxon>Actinomycetes</taxon>
        <taxon>Kitasatosporales</taxon>
        <taxon>Streptomycetaceae</taxon>
        <taxon>Streptomyces</taxon>
    </lineage>
</organism>
<gene>
    <name evidence="2" type="ORF">GCM10012287_33260</name>
</gene>
<accession>A0ABQ2MF66</accession>
<proteinExistence type="predicted"/>
<dbReference type="EMBL" id="BMMP01000010">
    <property type="protein sequence ID" value="GGO51377.1"/>
    <property type="molecule type" value="Genomic_DNA"/>
</dbReference>
<comment type="caution">
    <text evidence="2">The sequence shown here is derived from an EMBL/GenBank/DDBJ whole genome shotgun (WGS) entry which is preliminary data.</text>
</comment>